<dbReference type="InterPro" id="IPR007182">
    <property type="entry name" value="MnhB"/>
</dbReference>
<dbReference type="Pfam" id="PF04039">
    <property type="entry name" value="MnhB"/>
    <property type="match status" value="1"/>
</dbReference>
<organism evidence="9 10">
    <name type="scientific">Salinivirga cyanobacteriivorans</name>
    <dbReference type="NCBI Taxonomy" id="1307839"/>
    <lineage>
        <taxon>Bacteria</taxon>
        <taxon>Pseudomonadati</taxon>
        <taxon>Bacteroidota</taxon>
        <taxon>Bacteroidia</taxon>
        <taxon>Bacteroidales</taxon>
        <taxon>Salinivirgaceae</taxon>
        <taxon>Salinivirga</taxon>
    </lineage>
</organism>
<evidence type="ECO:0000256" key="2">
    <source>
        <dbReference type="ARBA" id="ARBA00009425"/>
    </source>
</evidence>
<protein>
    <submittedName>
        <fullName evidence="9">Multiple resistance and pH homeostasis protein B</fullName>
    </submittedName>
</protein>
<accession>A0A0S2I0R8</accession>
<feature type="transmembrane region" description="Helical" evidence="7">
    <location>
        <begin position="35"/>
        <end position="55"/>
    </location>
</feature>
<feature type="domain" description="Na+/H+ antiporter MnhB subunit-related protein" evidence="8">
    <location>
        <begin position="5"/>
        <end position="128"/>
    </location>
</feature>
<dbReference type="GO" id="GO:0005886">
    <property type="term" value="C:plasma membrane"/>
    <property type="evidence" value="ECO:0007669"/>
    <property type="project" value="UniProtKB-SubCell"/>
</dbReference>
<dbReference type="InterPro" id="IPR050622">
    <property type="entry name" value="CPA3_antiporter_subunitB"/>
</dbReference>
<gene>
    <name evidence="9" type="primary">mrpB_2</name>
    <name evidence="9" type="ORF">L21SP5_02303</name>
</gene>
<name>A0A0S2I0R8_9BACT</name>
<evidence type="ECO:0000313" key="10">
    <source>
        <dbReference type="Proteomes" id="UP000064893"/>
    </source>
</evidence>
<dbReference type="RefSeq" id="WP_057953354.1">
    <property type="nucleotide sequence ID" value="NZ_CP013118.1"/>
</dbReference>
<feature type="transmembrane region" description="Helical" evidence="7">
    <location>
        <begin position="67"/>
        <end position="89"/>
    </location>
</feature>
<evidence type="ECO:0000256" key="6">
    <source>
        <dbReference type="ARBA" id="ARBA00023136"/>
    </source>
</evidence>
<evidence type="ECO:0000256" key="5">
    <source>
        <dbReference type="ARBA" id="ARBA00022989"/>
    </source>
</evidence>
<dbReference type="KEGG" id="blq:L21SP5_02303"/>
<keyword evidence="5 7" id="KW-1133">Transmembrane helix</keyword>
<evidence type="ECO:0000259" key="8">
    <source>
        <dbReference type="Pfam" id="PF04039"/>
    </source>
</evidence>
<dbReference type="PANTHER" id="PTHR33932">
    <property type="entry name" value="NA(+)/H(+) ANTIPORTER SUBUNIT B"/>
    <property type="match status" value="1"/>
</dbReference>
<dbReference type="AlphaFoldDB" id="A0A0S2I0R8"/>
<comment type="similarity">
    <text evidence="2">Belongs to the CPA3 antiporters (TC 2.A.63) subunit B family.</text>
</comment>
<evidence type="ECO:0000313" key="9">
    <source>
        <dbReference type="EMBL" id="ALO15935.1"/>
    </source>
</evidence>
<keyword evidence="4 7" id="KW-0812">Transmembrane</keyword>
<dbReference type="PANTHER" id="PTHR33932:SF4">
    <property type="entry name" value="NA(+)_H(+) ANTIPORTER SUBUNIT B"/>
    <property type="match status" value="1"/>
</dbReference>
<dbReference type="STRING" id="1307839.L21SP5_02303"/>
<keyword evidence="10" id="KW-1185">Reference proteome</keyword>
<sequence length="138" mass="14807">MNSVILQIASKYIRAILLIFAVLALLRGHNQPGGGFIGGLLAGLSVVYTSLAFSATNIEQKLKIKPAHYIGIGLFIALISVLPGLWAVGTLFQGVWTTIPLPFGSVLKIGTPLLFDIGVFFTVIGVTLQFFFTLSNKE</sequence>
<feature type="transmembrane region" description="Helical" evidence="7">
    <location>
        <begin position="12"/>
        <end position="29"/>
    </location>
</feature>
<proteinExistence type="inferred from homology"/>
<evidence type="ECO:0000256" key="7">
    <source>
        <dbReference type="SAM" id="Phobius"/>
    </source>
</evidence>
<feature type="transmembrane region" description="Helical" evidence="7">
    <location>
        <begin position="109"/>
        <end position="132"/>
    </location>
</feature>
<keyword evidence="6 7" id="KW-0472">Membrane</keyword>
<reference evidence="9 10" key="1">
    <citation type="submission" date="2015-11" db="EMBL/GenBank/DDBJ databases">
        <title>Description and complete genome sequence of a novel strain predominating in hypersaline microbial mats and representing a new family of the Bacteriodetes phylum.</title>
        <authorList>
            <person name="Spring S."/>
            <person name="Bunk B."/>
            <person name="Sproer C."/>
            <person name="Klenk H.-P."/>
        </authorList>
    </citation>
    <scope>NUCLEOTIDE SEQUENCE [LARGE SCALE GENOMIC DNA]</scope>
    <source>
        <strain evidence="9 10">L21-Spi-D4</strain>
    </source>
</reference>
<dbReference type="EMBL" id="CP013118">
    <property type="protein sequence ID" value="ALO15935.1"/>
    <property type="molecule type" value="Genomic_DNA"/>
</dbReference>
<comment type="subcellular location">
    <subcellularLocation>
        <location evidence="1">Cell membrane</location>
        <topology evidence="1">Multi-pass membrane protein</topology>
    </subcellularLocation>
</comment>
<dbReference type="OrthoDB" id="9798859at2"/>
<evidence type="ECO:0000256" key="1">
    <source>
        <dbReference type="ARBA" id="ARBA00004651"/>
    </source>
</evidence>
<keyword evidence="3" id="KW-1003">Cell membrane</keyword>
<evidence type="ECO:0000256" key="3">
    <source>
        <dbReference type="ARBA" id="ARBA00022475"/>
    </source>
</evidence>
<dbReference type="Proteomes" id="UP000064893">
    <property type="component" value="Chromosome"/>
</dbReference>
<evidence type="ECO:0000256" key="4">
    <source>
        <dbReference type="ARBA" id="ARBA00022692"/>
    </source>
</evidence>